<reference evidence="1" key="1">
    <citation type="journal article" date="2015" name="Nature">
        <title>Complex archaea that bridge the gap between prokaryotes and eukaryotes.</title>
        <authorList>
            <person name="Spang A."/>
            <person name="Saw J.H."/>
            <person name="Jorgensen S.L."/>
            <person name="Zaremba-Niedzwiedzka K."/>
            <person name="Martijn J."/>
            <person name="Lind A.E."/>
            <person name="van Eijk R."/>
            <person name="Schleper C."/>
            <person name="Guy L."/>
            <person name="Ettema T.J."/>
        </authorList>
    </citation>
    <scope>NUCLEOTIDE SEQUENCE</scope>
</reference>
<comment type="caution">
    <text evidence="1">The sequence shown here is derived from an EMBL/GenBank/DDBJ whole genome shotgun (WGS) entry which is preliminary data.</text>
</comment>
<proteinExistence type="predicted"/>
<organism evidence="1">
    <name type="scientific">marine sediment metagenome</name>
    <dbReference type="NCBI Taxonomy" id="412755"/>
    <lineage>
        <taxon>unclassified sequences</taxon>
        <taxon>metagenomes</taxon>
        <taxon>ecological metagenomes</taxon>
    </lineage>
</organism>
<feature type="non-terminal residue" evidence="1">
    <location>
        <position position="1"/>
    </location>
</feature>
<evidence type="ECO:0000313" key="1">
    <source>
        <dbReference type="EMBL" id="KKK52916.1"/>
    </source>
</evidence>
<protein>
    <submittedName>
        <fullName evidence="1">Uncharacterized protein</fullName>
    </submittedName>
</protein>
<sequence>DKFDVAQYMPYNPYHSRVALARAIAAYEYSYGGKEFKRSKKTELNN</sequence>
<accession>A0A0F8YY48</accession>
<dbReference type="AlphaFoldDB" id="A0A0F8YY48"/>
<gene>
    <name evidence="1" type="ORF">LCGC14_3100070</name>
</gene>
<name>A0A0F8YY48_9ZZZZ</name>
<dbReference type="EMBL" id="LAZR01066774">
    <property type="protein sequence ID" value="KKK52916.1"/>
    <property type="molecule type" value="Genomic_DNA"/>
</dbReference>